<evidence type="ECO:0000313" key="1">
    <source>
        <dbReference type="EMBL" id="MBB4193164.1"/>
    </source>
</evidence>
<dbReference type="AlphaFoldDB" id="A0A7W6MIW0"/>
<proteinExistence type="predicted"/>
<dbReference type="GeneID" id="70363068"/>
<dbReference type="EMBL" id="JACIFV010000011">
    <property type="protein sequence ID" value="MBB4193164.1"/>
    <property type="molecule type" value="Genomic_DNA"/>
</dbReference>
<sequence>MTGWIGAVGRDVPFDVAASETNFGLLVCADIEEKIVRAAVVVPSEAKGDAFLTVVLVVLPWLVEFSDFGSELAFSRRNETVSISEDAGAIDDMRSL</sequence>
<organism evidence="1 2">
    <name type="scientific">Rhizobium aethiopicum</name>
    <dbReference type="NCBI Taxonomy" id="1138170"/>
    <lineage>
        <taxon>Bacteria</taxon>
        <taxon>Pseudomonadati</taxon>
        <taxon>Pseudomonadota</taxon>
        <taxon>Alphaproteobacteria</taxon>
        <taxon>Hyphomicrobiales</taxon>
        <taxon>Rhizobiaceae</taxon>
        <taxon>Rhizobium/Agrobacterium group</taxon>
        <taxon>Rhizobium</taxon>
    </lineage>
</organism>
<accession>A0A7W6MIW0</accession>
<dbReference type="RefSeq" id="WP_004672580.1">
    <property type="nucleotide sequence ID" value="NZ_FMAJ01000016.1"/>
</dbReference>
<name>A0A7W6MIW0_9HYPH</name>
<comment type="caution">
    <text evidence="1">The sequence shown here is derived from an EMBL/GenBank/DDBJ whole genome shotgun (WGS) entry which is preliminary data.</text>
</comment>
<protein>
    <submittedName>
        <fullName evidence="1">Uncharacterized protein</fullName>
    </submittedName>
</protein>
<gene>
    <name evidence="1" type="ORF">GGD53_003328</name>
</gene>
<keyword evidence="2" id="KW-1185">Reference proteome</keyword>
<evidence type="ECO:0000313" key="2">
    <source>
        <dbReference type="Proteomes" id="UP000524492"/>
    </source>
</evidence>
<dbReference type="Proteomes" id="UP000524492">
    <property type="component" value="Unassembled WGS sequence"/>
</dbReference>
<reference evidence="1 2" key="1">
    <citation type="submission" date="2020-08" db="EMBL/GenBank/DDBJ databases">
        <title>Genomic Encyclopedia of Type Strains, Phase IV (KMG-V): Genome sequencing to study the core and pangenomes of soil and plant-associated prokaryotes.</title>
        <authorList>
            <person name="Whitman W."/>
        </authorList>
    </citation>
    <scope>NUCLEOTIDE SEQUENCE [LARGE SCALE GENOMIC DNA]</scope>
    <source>
        <strain evidence="1 2">SEMIA 4074</strain>
    </source>
</reference>